<comment type="caution">
    <text evidence="1">The sequence shown here is derived from an EMBL/GenBank/DDBJ whole genome shotgun (WGS) entry which is preliminary data.</text>
</comment>
<name>A0A8J2P4L5_9HEXA</name>
<keyword evidence="2" id="KW-1185">Reference proteome</keyword>
<gene>
    <name evidence="1" type="ORF">AFUS01_LOCUS14373</name>
</gene>
<sequence>PRCKKHFHTRWWNFSPSGPLT</sequence>
<accession>A0A8J2P4L5</accession>
<proteinExistence type="predicted"/>
<evidence type="ECO:0000313" key="1">
    <source>
        <dbReference type="EMBL" id="CAG7725416.1"/>
    </source>
</evidence>
<dbReference type="AlphaFoldDB" id="A0A8J2P4L5"/>
<feature type="non-terminal residue" evidence="1">
    <location>
        <position position="1"/>
    </location>
</feature>
<reference evidence="1" key="1">
    <citation type="submission" date="2021-06" db="EMBL/GenBank/DDBJ databases">
        <authorList>
            <person name="Hodson N. C."/>
            <person name="Mongue J. A."/>
            <person name="Jaron S. K."/>
        </authorList>
    </citation>
    <scope>NUCLEOTIDE SEQUENCE</scope>
</reference>
<protein>
    <submittedName>
        <fullName evidence="1">Uncharacterized protein</fullName>
    </submittedName>
</protein>
<dbReference type="EMBL" id="CAJVCH010121612">
    <property type="protein sequence ID" value="CAG7725416.1"/>
    <property type="molecule type" value="Genomic_DNA"/>
</dbReference>
<evidence type="ECO:0000313" key="2">
    <source>
        <dbReference type="Proteomes" id="UP000708208"/>
    </source>
</evidence>
<dbReference type="Proteomes" id="UP000708208">
    <property type="component" value="Unassembled WGS sequence"/>
</dbReference>
<organism evidence="1 2">
    <name type="scientific">Allacma fusca</name>
    <dbReference type="NCBI Taxonomy" id="39272"/>
    <lineage>
        <taxon>Eukaryota</taxon>
        <taxon>Metazoa</taxon>
        <taxon>Ecdysozoa</taxon>
        <taxon>Arthropoda</taxon>
        <taxon>Hexapoda</taxon>
        <taxon>Collembola</taxon>
        <taxon>Symphypleona</taxon>
        <taxon>Sminthuridae</taxon>
        <taxon>Allacma</taxon>
    </lineage>
</organism>